<evidence type="ECO:0000313" key="4">
    <source>
        <dbReference type="Proteomes" id="UP000193900"/>
    </source>
</evidence>
<dbReference type="GO" id="GO:0005829">
    <property type="term" value="C:cytosol"/>
    <property type="evidence" value="ECO:0007669"/>
    <property type="project" value="TreeGrafter"/>
</dbReference>
<dbReference type="PANTHER" id="PTHR21240">
    <property type="entry name" value="2-AMINO-3-CARBOXYLMUCONATE-6-SEMIALDEHYDE DECARBOXYLASE"/>
    <property type="match status" value="1"/>
</dbReference>
<keyword evidence="3" id="KW-0378">Hydrolase</keyword>
<dbReference type="Gene3D" id="3.20.20.140">
    <property type="entry name" value="Metal-dependent hydrolases"/>
    <property type="match status" value="1"/>
</dbReference>
<keyword evidence="4" id="KW-1185">Reference proteome</keyword>
<dbReference type="AlphaFoldDB" id="A0A1Y5RMP9"/>
<sequence>MTAPTRDIIAVEEHFMEHSLAQHLGKAAAPQAAVSDKLYDFFEGRIAQMDAAGIAKQVLSHQSPGSQRLPDDVAVEACRNVNDALAAVIAREPARFDGFAMLPTNLPEAAADELQRAVQERGLKGAMIHGLNHGEFLDLPRYRPIFAAAERLGVPIYIHPSLPDKIVTERYYAPYDESHHMMTRAGWGFGVEAGTQAVRLILSGLFDEMPDLKILLGHLGEGIPFQLVRMDESFSRKGNLPTRFGETFRNNFWITTSGAFSDSALRCSIEELGVDRILFAVDYPYIASADGVTWFDNFPLPDEDKAKIYAGNARRLLGLD</sequence>
<accession>A0A1Y5RMP9</accession>
<reference evidence="3 4" key="1">
    <citation type="submission" date="2017-03" db="EMBL/GenBank/DDBJ databases">
        <authorList>
            <person name="Afonso C.L."/>
            <person name="Miller P.J."/>
            <person name="Scott M.A."/>
            <person name="Spackman E."/>
            <person name="Goraichik I."/>
            <person name="Dimitrov K.M."/>
            <person name="Suarez D.L."/>
            <person name="Swayne D.E."/>
        </authorList>
    </citation>
    <scope>NUCLEOTIDE SEQUENCE [LARGE SCALE GENOMIC DNA]</scope>
    <source>
        <strain evidence="3 4">CECT 7023</strain>
    </source>
</reference>
<dbReference type="PANTHER" id="PTHR21240:SF30">
    <property type="entry name" value="AMIDOHYDROLASE-RELATED DOMAIN-CONTAINING PROTEIN-RELATED"/>
    <property type="match status" value="1"/>
</dbReference>
<proteinExistence type="predicted"/>
<evidence type="ECO:0000256" key="1">
    <source>
        <dbReference type="ARBA" id="ARBA00023239"/>
    </source>
</evidence>
<feature type="domain" description="Amidohydrolase-related" evidence="2">
    <location>
        <begin position="69"/>
        <end position="319"/>
    </location>
</feature>
<dbReference type="InterPro" id="IPR006680">
    <property type="entry name" value="Amidohydro-rel"/>
</dbReference>
<dbReference type="EMBL" id="FWFZ01000002">
    <property type="protein sequence ID" value="SLN21056.1"/>
    <property type="molecule type" value="Genomic_DNA"/>
</dbReference>
<evidence type="ECO:0000313" key="3">
    <source>
        <dbReference type="EMBL" id="SLN21056.1"/>
    </source>
</evidence>
<dbReference type="Pfam" id="PF04909">
    <property type="entry name" value="Amidohydro_2"/>
    <property type="match status" value="1"/>
</dbReference>
<dbReference type="GO" id="GO:0016787">
    <property type="term" value="F:hydrolase activity"/>
    <property type="evidence" value="ECO:0007669"/>
    <property type="project" value="UniProtKB-KW"/>
</dbReference>
<protein>
    <submittedName>
        <fullName evidence="3">Amidohydrolase</fullName>
    </submittedName>
</protein>
<name>A0A1Y5RMP9_9RHOB</name>
<dbReference type="InterPro" id="IPR032465">
    <property type="entry name" value="ACMSD"/>
</dbReference>
<organism evidence="3 4">
    <name type="scientific">Roseisalinus antarcticus</name>
    <dbReference type="NCBI Taxonomy" id="254357"/>
    <lineage>
        <taxon>Bacteria</taxon>
        <taxon>Pseudomonadati</taxon>
        <taxon>Pseudomonadota</taxon>
        <taxon>Alphaproteobacteria</taxon>
        <taxon>Rhodobacterales</taxon>
        <taxon>Roseobacteraceae</taxon>
        <taxon>Roseisalinus</taxon>
    </lineage>
</organism>
<dbReference type="Proteomes" id="UP000193900">
    <property type="component" value="Unassembled WGS sequence"/>
</dbReference>
<evidence type="ECO:0000259" key="2">
    <source>
        <dbReference type="Pfam" id="PF04909"/>
    </source>
</evidence>
<dbReference type="GO" id="GO:0016831">
    <property type="term" value="F:carboxy-lyase activity"/>
    <property type="evidence" value="ECO:0007669"/>
    <property type="project" value="InterPro"/>
</dbReference>
<gene>
    <name evidence="3" type="ORF">ROA7023_00526</name>
</gene>
<keyword evidence="1" id="KW-0456">Lyase</keyword>
<dbReference type="GO" id="GO:0019748">
    <property type="term" value="P:secondary metabolic process"/>
    <property type="evidence" value="ECO:0007669"/>
    <property type="project" value="TreeGrafter"/>
</dbReference>
<dbReference type="RefSeq" id="WP_085877453.1">
    <property type="nucleotide sequence ID" value="NZ_FWFZ01000002.1"/>
</dbReference>
<dbReference type="SUPFAM" id="SSF51556">
    <property type="entry name" value="Metallo-dependent hydrolases"/>
    <property type="match status" value="1"/>
</dbReference>
<dbReference type="OrthoDB" id="149172at2"/>
<dbReference type="InterPro" id="IPR032466">
    <property type="entry name" value="Metal_Hydrolase"/>
</dbReference>